<dbReference type="PROSITE" id="PS50930">
    <property type="entry name" value="HTH_LYTTR"/>
    <property type="match status" value="1"/>
</dbReference>
<dbReference type="PANTHER" id="PTHR37299:SF1">
    <property type="entry name" value="STAGE 0 SPORULATION PROTEIN A HOMOLOG"/>
    <property type="match status" value="1"/>
</dbReference>
<protein>
    <submittedName>
        <fullName evidence="3">LytTR family transcriptional regulator</fullName>
    </submittedName>
</protein>
<evidence type="ECO:0000313" key="3">
    <source>
        <dbReference type="EMBL" id="MCQ6960287.1"/>
    </source>
</evidence>
<feature type="transmembrane region" description="Helical" evidence="1">
    <location>
        <begin position="119"/>
        <end position="140"/>
    </location>
</feature>
<dbReference type="Pfam" id="PF04397">
    <property type="entry name" value="LytTR"/>
    <property type="match status" value="1"/>
</dbReference>
<keyword evidence="1" id="KW-1133">Transmembrane helix</keyword>
<gene>
    <name evidence="3" type="ORF">NPE20_20070</name>
</gene>
<dbReference type="InterPro" id="IPR007492">
    <property type="entry name" value="LytTR_DNA-bd_dom"/>
</dbReference>
<feature type="transmembrane region" description="Helical" evidence="1">
    <location>
        <begin position="43"/>
        <end position="65"/>
    </location>
</feature>
<dbReference type="SMART" id="SM00850">
    <property type="entry name" value="LytTR"/>
    <property type="match status" value="1"/>
</dbReference>
<accession>A0ABT1T6N0</accession>
<dbReference type="EMBL" id="JANHOH010000007">
    <property type="protein sequence ID" value="MCQ6960287.1"/>
    <property type="molecule type" value="Genomic_DNA"/>
</dbReference>
<keyword evidence="4" id="KW-1185">Reference proteome</keyword>
<evidence type="ECO:0000259" key="2">
    <source>
        <dbReference type="PROSITE" id="PS50930"/>
    </source>
</evidence>
<dbReference type="Gene3D" id="2.40.50.1020">
    <property type="entry name" value="LytTr DNA-binding domain"/>
    <property type="match status" value="1"/>
</dbReference>
<dbReference type="InterPro" id="IPR046947">
    <property type="entry name" value="LytR-like"/>
</dbReference>
<feature type="transmembrane region" description="Helical" evidence="1">
    <location>
        <begin position="77"/>
        <end position="107"/>
    </location>
</feature>
<feature type="domain" description="HTH LytTR-type" evidence="2">
    <location>
        <begin position="166"/>
        <end position="253"/>
    </location>
</feature>
<reference evidence="3 4" key="1">
    <citation type="submission" date="2022-07" db="EMBL/GenBank/DDBJ databases">
        <title>Mucilaginibacter sp. JC4.</title>
        <authorList>
            <person name="Le V."/>
            <person name="Ko S.-R."/>
            <person name="Ahn C.-Y."/>
            <person name="Oh H.-M."/>
        </authorList>
    </citation>
    <scope>NUCLEOTIDE SEQUENCE [LARGE SCALE GENOMIC DNA]</scope>
    <source>
        <strain evidence="3 4">JC4</strain>
    </source>
</reference>
<evidence type="ECO:0000256" key="1">
    <source>
        <dbReference type="SAM" id="Phobius"/>
    </source>
</evidence>
<proteinExistence type="predicted"/>
<feature type="transmembrane region" description="Helical" evidence="1">
    <location>
        <begin position="12"/>
        <end position="31"/>
    </location>
</feature>
<dbReference type="PANTHER" id="PTHR37299">
    <property type="entry name" value="TRANSCRIPTIONAL REGULATOR-RELATED"/>
    <property type="match status" value="1"/>
</dbReference>
<sequence>MQQATHIRNNKWQTALPQVCFWVLITLLFLYERRYLLHKIGLPHLFACVSVRLLLIMALAYLNLYVLIPRFLNKERYWLFGVLLILSLALYVGLQSAYDVFLFGFIIGDIRYGNFWYSLPYNTVSSAWYLLITVSFKISLDWYRHKKEIATAADAVEIKPEMPEHLYLKSGVKTIKVCIADIIYIQALKDYSIIYTNADKVITKGSLKHIEGILPAGAFLRVHKSYIIAKSKIAAVERSRVLLNGQVAIPVGRNFQDRLEGF</sequence>
<evidence type="ECO:0000313" key="4">
    <source>
        <dbReference type="Proteomes" id="UP001204376"/>
    </source>
</evidence>
<dbReference type="Proteomes" id="UP001204376">
    <property type="component" value="Unassembled WGS sequence"/>
</dbReference>
<dbReference type="RefSeq" id="WP_256540472.1">
    <property type="nucleotide sequence ID" value="NZ_JANHOH010000007.1"/>
</dbReference>
<keyword evidence="1" id="KW-0472">Membrane</keyword>
<organism evidence="3 4">
    <name type="scientific">Mucilaginibacter aquariorum</name>
    <dbReference type="NCBI Taxonomy" id="2967225"/>
    <lineage>
        <taxon>Bacteria</taxon>
        <taxon>Pseudomonadati</taxon>
        <taxon>Bacteroidota</taxon>
        <taxon>Sphingobacteriia</taxon>
        <taxon>Sphingobacteriales</taxon>
        <taxon>Sphingobacteriaceae</taxon>
        <taxon>Mucilaginibacter</taxon>
    </lineage>
</organism>
<name>A0ABT1T6N0_9SPHI</name>
<keyword evidence="1" id="KW-0812">Transmembrane</keyword>
<comment type="caution">
    <text evidence="3">The sequence shown here is derived from an EMBL/GenBank/DDBJ whole genome shotgun (WGS) entry which is preliminary data.</text>
</comment>